<feature type="domain" description="Major facilitator superfamily (MFS) profile" evidence="8">
    <location>
        <begin position="54"/>
        <end position="502"/>
    </location>
</feature>
<feature type="transmembrane region" description="Helical" evidence="7">
    <location>
        <begin position="410"/>
        <end position="432"/>
    </location>
</feature>
<dbReference type="InterPro" id="IPR011701">
    <property type="entry name" value="MFS"/>
</dbReference>
<dbReference type="InterPro" id="IPR036259">
    <property type="entry name" value="MFS_trans_sf"/>
</dbReference>
<evidence type="ECO:0000256" key="7">
    <source>
        <dbReference type="SAM" id="Phobius"/>
    </source>
</evidence>
<keyword evidence="5 7" id="KW-0472">Membrane</keyword>
<feature type="transmembrane region" description="Helical" evidence="7">
    <location>
        <begin position="120"/>
        <end position="139"/>
    </location>
</feature>
<feature type="transmembrane region" description="Helical" evidence="7">
    <location>
        <begin position="92"/>
        <end position="113"/>
    </location>
</feature>
<dbReference type="FunFam" id="1.20.1250.20:FF:000013">
    <property type="entry name" value="MFS general substrate transporter"/>
    <property type="match status" value="1"/>
</dbReference>
<keyword evidence="6" id="KW-0325">Glycoprotein</keyword>
<dbReference type="Gene3D" id="1.20.1250.20">
    <property type="entry name" value="MFS general substrate transporter like domains"/>
    <property type="match status" value="2"/>
</dbReference>
<feature type="transmembrane region" description="Helical" evidence="7">
    <location>
        <begin position="145"/>
        <end position="168"/>
    </location>
</feature>
<dbReference type="Pfam" id="PF07690">
    <property type="entry name" value="MFS_1"/>
    <property type="match status" value="1"/>
</dbReference>
<feature type="transmembrane region" description="Helical" evidence="7">
    <location>
        <begin position="220"/>
        <end position="239"/>
    </location>
</feature>
<dbReference type="EMBL" id="JAAOAR010000746">
    <property type="protein sequence ID" value="KAF5574289.1"/>
    <property type="molecule type" value="Genomic_DNA"/>
</dbReference>
<dbReference type="PANTHER" id="PTHR43791">
    <property type="entry name" value="PERMEASE-RELATED"/>
    <property type="match status" value="1"/>
</dbReference>
<evidence type="ECO:0000313" key="10">
    <source>
        <dbReference type="Proteomes" id="UP000544095"/>
    </source>
</evidence>
<keyword evidence="3 7" id="KW-0812">Transmembrane</keyword>
<reference evidence="9 10" key="1">
    <citation type="submission" date="2020-05" db="EMBL/GenBank/DDBJ databases">
        <title>Identification and distribution of gene clusters putatively required for synthesis of sphingolipid metabolism inhibitors in phylogenetically diverse species of the filamentous fungus Fusarium.</title>
        <authorList>
            <person name="Kim H.-S."/>
            <person name="Busman M."/>
            <person name="Brown D.W."/>
            <person name="Divon H."/>
            <person name="Uhlig S."/>
            <person name="Proctor R.H."/>
        </authorList>
    </citation>
    <scope>NUCLEOTIDE SEQUENCE [LARGE SCALE GENOMIC DNA]</scope>
    <source>
        <strain evidence="9 10">NRRL 25211</strain>
    </source>
</reference>
<dbReference type="Proteomes" id="UP000544095">
    <property type="component" value="Unassembled WGS sequence"/>
</dbReference>
<dbReference type="PROSITE" id="PS50850">
    <property type="entry name" value="MFS"/>
    <property type="match status" value="1"/>
</dbReference>
<feature type="transmembrane region" description="Helical" evidence="7">
    <location>
        <begin position="444"/>
        <end position="466"/>
    </location>
</feature>
<evidence type="ECO:0000256" key="2">
    <source>
        <dbReference type="ARBA" id="ARBA00022448"/>
    </source>
</evidence>
<protein>
    <submittedName>
        <fullName evidence="9">Major facilitator superfamily transporter</fullName>
    </submittedName>
</protein>
<evidence type="ECO:0000313" key="9">
    <source>
        <dbReference type="EMBL" id="KAF5574289.1"/>
    </source>
</evidence>
<name>A0A8H5KHD4_9HYPO</name>
<dbReference type="AlphaFoldDB" id="A0A8H5KHD4"/>
<proteinExistence type="predicted"/>
<dbReference type="GO" id="GO:0022857">
    <property type="term" value="F:transmembrane transporter activity"/>
    <property type="evidence" value="ECO:0007669"/>
    <property type="project" value="InterPro"/>
</dbReference>
<feature type="transmembrane region" description="Helical" evidence="7">
    <location>
        <begin position="180"/>
        <end position="200"/>
    </location>
</feature>
<keyword evidence="2" id="KW-0813">Transport</keyword>
<evidence type="ECO:0000259" key="8">
    <source>
        <dbReference type="PROSITE" id="PS50850"/>
    </source>
</evidence>
<organism evidence="9 10">
    <name type="scientific">Fusarium pseudoanthophilum</name>
    <dbReference type="NCBI Taxonomy" id="48495"/>
    <lineage>
        <taxon>Eukaryota</taxon>
        <taxon>Fungi</taxon>
        <taxon>Dikarya</taxon>
        <taxon>Ascomycota</taxon>
        <taxon>Pezizomycotina</taxon>
        <taxon>Sordariomycetes</taxon>
        <taxon>Hypocreomycetidae</taxon>
        <taxon>Hypocreales</taxon>
        <taxon>Nectriaceae</taxon>
        <taxon>Fusarium</taxon>
        <taxon>Fusarium fujikuroi species complex</taxon>
    </lineage>
</organism>
<feature type="transmembrane region" description="Helical" evidence="7">
    <location>
        <begin position="327"/>
        <end position="344"/>
    </location>
</feature>
<evidence type="ECO:0000256" key="3">
    <source>
        <dbReference type="ARBA" id="ARBA00022692"/>
    </source>
</evidence>
<evidence type="ECO:0000256" key="6">
    <source>
        <dbReference type="ARBA" id="ARBA00023180"/>
    </source>
</evidence>
<evidence type="ECO:0000256" key="1">
    <source>
        <dbReference type="ARBA" id="ARBA00004141"/>
    </source>
</evidence>
<evidence type="ECO:0000256" key="4">
    <source>
        <dbReference type="ARBA" id="ARBA00022989"/>
    </source>
</evidence>
<evidence type="ECO:0000256" key="5">
    <source>
        <dbReference type="ARBA" id="ARBA00023136"/>
    </source>
</evidence>
<dbReference type="SUPFAM" id="SSF103473">
    <property type="entry name" value="MFS general substrate transporter"/>
    <property type="match status" value="1"/>
</dbReference>
<feature type="transmembrane region" description="Helical" evidence="7">
    <location>
        <begin position="285"/>
        <end position="307"/>
    </location>
</feature>
<dbReference type="GO" id="GO:0016020">
    <property type="term" value="C:membrane"/>
    <property type="evidence" value="ECO:0007669"/>
    <property type="project" value="UniProtKB-SubCell"/>
</dbReference>
<gene>
    <name evidence="9" type="ORF">FPANT_11858</name>
</gene>
<dbReference type="FunFam" id="1.20.1250.20:FF:000018">
    <property type="entry name" value="MFS transporter permease"/>
    <property type="match status" value="1"/>
</dbReference>
<accession>A0A8H5KHD4</accession>
<feature type="transmembrane region" description="Helical" evidence="7">
    <location>
        <begin position="376"/>
        <end position="398"/>
    </location>
</feature>
<comment type="subcellular location">
    <subcellularLocation>
        <location evidence="1">Membrane</location>
        <topology evidence="1">Multi-pass membrane protein</topology>
    </subcellularLocation>
</comment>
<dbReference type="InterPro" id="IPR020846">
    <property type="entry name" value="MFS_dom"/>
</dbReference>
<comment type="caution">
    <text evidence="9">The sequence shown here is derived from an EMBL/GenBank/DDBJ whole genome shotgun (WGS) entry which is preliminary data.</text>
</comment>
<sequence length="502" mass="54755">MPATTGTGLFDGAKNDVIAMHVSNAGNENSENTENFEWTEAEEAAVRFKIDLRLVPLSIVLYLLCFLDRSSIGNARIQGMALDLDLVGYRFNWALSIFYIMYILVEIPSNIILQKIGPKFYIPLLVVGFGLVSLCTAFVRSFAQLLVIRALLGVFEGGTMPGIAFLLSCFYKRHELMLRIGLFVSSVGLAGAFGGLLATVLSRIEPWGVSSLTIHTWRNIFFFEGLLTVLIGLLAPIFMPGSPGTASFLTQRERQIAIRRLLRDQNESAPSKVTRRDVKRALSSIMNITCGLGFLLINIVVQGLAVFLPTILADLNWTATKAQLMTVPPNFLAFLVTISIAYLSDRTRKRGPFIILLTTISTIGMVILRWEAMAAVKYVGVNLVVCGAGASGPAYLSWAINNSAPSSVRAVTSAYIVTIGTLGGLIATWTYLGRDAPDFHTGHTVNACGQIAAVVVTTFGTLYCTWENKARDAGRRDHRLAGLSEAEQADLGHDHPNFRLLA</sequence>
<feature type="transmembrane region" description="Helical" evidence="7">
    <location>
        <begin position="351"/>
        <end position="370"/>
    </location>
</feature>
<dbReference type="PANTHER" id="PTHR43791:SF53">
    <property type="entry name" value="MAJOR FACILITATOR SUPERFAMILY (MFS) PROFILE DOMAIN-CONTAINING PROTEIN"/>
    <property type="match status" value="1"/>
</dbReference>
<keyword evidence="10" id="KW-1185">Reference proteome</keyword>
<keyword evidence="4 7" id="KW-1133">Transmembrane helix</keyword>